<comment type="caution">
    <text evidence="1">The sequence shown here is derived from an EMBL/GenBank/DDBJ whole genome shotgun (WGS) entry which is preliminary data.</text>
</comment>
<evidence type="ECO:0000313" key="2">
    <source>
        <dbReference type="Proteomes" id="UP000186919"/>
    </source>
</evidence>
<dbReference type="Proteomes" id="UP000186919">
    <property type="component" value="Unassembled WGS sequence"/>
</dbReference>
<sequence>MPRQIDLGSGLPVTHNALERLSVDPKIGKIDLSQILDQWREFIEKQLVQLIKEVTKLDLSSPENFVVSLGSLIISGSRDVINIINTVFGNIFGGIDFGNPPSPEDIWKLVVNNLIKPLNAFAQLIGGLIPGGLIPGLDASKIISGLFPIDRIGNLQDTLNLLQHGIDNVPGGQGLIDKICNALGVAGTGHTVADAYNALMKIPGGNIGSPLTPPNIPGLDASKIISGSISQVFLNITNIAASLISGVLSGGTIPALDASKIGSGKFGKGLFPDLTRDMSSDLQGAIDAGINALRNTPGAVGQAFSDWEAALASLPTSIFNRMGGNNVPRASQAQANAAMQALVSTVNAQGAAINALQNIMEGANGFRTSVAFRPSETTVFDVPGSFAYTLPAWFVLGVDSVDGIIAPAGGGGDGTGPGAPDGGDAGPCSLTVNETTHTAEGGKGGDHFNYNGQGLAPLTYLDILYPGGGTQAGFGGGGNAPGGGGAAGNPTPLNDRVGGTAGHWNAFSVIPTTAAITGAVAAGGTGGTAGLFGFPGGRGAAGAVFVRARAAMPAAFTPMGALLLPTFKLNTGVAQTDAMTVAASWSRIPPGDAAGGHILITRANAAFTDYVYLRLWVVNGVTNYELGRVASGGKSAWKSGTIAEAVPFNVFSLTSDAARTFTIGINGTGFDSYNDIGNTSAMGAGNRSGGWASSDSALPGSITQFAFLDTGTPARITSSTVATSQGTTSTTYADLPTTGPSVTLNVPASGEVTIDLSAALSSTGASTPAGYMGFTLSGANTRAASDTTAAYGRVATTGLFGVISRRIHLTGLTPGTTTFKAMYKTSTGVSGFVDRHLIVEPKP</sequence>
<dbReference type="RefSeq" id="WP_131809349.1">
    <property type="nucleotide sequence ID" value="NZ_LQYE01000019.1"/>
</dbReference>
<reference evidence="1 2" key="1">
    <citation type="submission" date="2016-01" db="EMBL/GenBank/DDBJ databases">
        <title>Mycobacterium immunogenum strain CD11_6 genome sequencing and assembly.</title>
        <authorList>
            <person name="Kaur G."/>
            <person name="Nair G.R."/>
            <person name="Mayilraj S."/>
        </authorList>
    </citation>
    <scope>NUCLEOTIDE SEQUENCE [LARGE SCALE GENOMIC DNA]</scope>
    <source>
        <strain evidence="1 2">CD11-6</strain>
    </source>
</reference>
<organism evidence="1 2">
    <name type="scientific">Mycobacteroides immunogenum</name>
    <dbReference type="NCBI Taxonomy" id="83262"/>
    <lineage>
        <taxon>Bacteria</taxon>
        <taxon>Bacillati</taxon>
        <taxon>Actinomycetota</taxon>
        <taxon>Actinomycetes</taxon>
        <taxon>Mycobacteriales</taxon>
        <taxon>Mycobacteriaceae</taxon>
        <taxon>Mycobacteroides</taxon>
    </lineage>
</organism>
<gene>
    <name evidence="1" type="ORF">AWB85_25280</name>
</gene>
<protein>
    <recommendedName>
        <fullName evidence="3">Minor tail protein</fullName>
    </recommendedName>
</protein>
<name>A0A179VDQ3_9MYCO</name>
<dbReference type="AlphaFoldDB" id="A0A179VDQ3"/>
<proteinExistence type="predicted"/>
<evidence type="ECO:0008006" key="3">
    <source>
        <dbReference type="Google" id="ProtNLM"/>
    </source>
</evidence>
<evidence type="ECO:0000313" key="1">
    <source>
        <dbReference type="EMBL" id="OAT68416.1"/>
    </source>
</evidence>
<dbReference type="EMBL" id="LQYE01000019">
    <property type="protein sequence ID" value="OAT68416.1"/>
    <property type="molecule type" value="Genomic_DNA"/>
</dbReference>
<accession>A0A179VDQ3</accession>